<organism evidence="8 9">
    <name type="scientific">Microbacterium saccharophilum</name>
    <dbReference type="NCBI Taxonomy" id="1213358"/>
    <lineage>
        <taxon>Bacteria</taxon>
        <taxon>Bacillati</taxon>
        <taxon>Actinomycetota</taxon>
        <taxon>Actinomycetes</taxon>
        <taxon>Micrococcales</taxon>
        <taxon>Microbacteriaceae</taxon>
        <taxon>Microbacterium</taxon>
    </lineage>
</organism>
<dbReference type="SUPFAM" id="SSF51905">
    <property type="entry name" value="FAD/NAD(P)-binding domain"/>
    <property type="match status" value="2"/>
</dbReference>
<dbReference type="RefSeq" id="WP_051526334.1">
    <property type="nucleotide sequence ID" value="NZ_FOQZ01000003.1"/>
</dbReference>
<protein>
    <submittedName>
        <fullName evidence="8">Predicted flavoprotein CzcO associated with the cation diffusion facilitator CzcD</fullName>
    </submittedName>
</protein>
<evidence type="ECO:0000256" key="4">
    <source>
        <dbReference type="ARBA" id="ARBA00022827"/>
    </source>
</evidence>
<keyword evidence="7" id="KW-0503">Monooxygenase</keyword>
<dbReference type="Pfam" id="PF13738">
    <property type="entry name" value="Pyr_redox_3"/>
    <property type="match status" value="1"/>
</dbReference>
<keyword evidence="6" id="KW-0560">Oxidoreductase</keyword>
<accession>A0A7Z7GEX1</accession>
<dbReference type="EMBL" id="FOQZ01000003">
    <property type="protein sequence ID" value="SFI61350.1"/>
    <property type="molecule type" value="Genomic_DNA"/>
</dbReference>
<name>A0A7Z7GEX1_9MICO</name>
<evidence type="ECO:0000256" key="6">
    <source>
        <dbReference type="ARBA" id="ARBA00023002"/>
    </source>
</evidence>
<dbReference type="PANTHER" id="PTHR43098">
    <property type="entry name" value="L-ORNITHINE N(5)-MONOOXYGENASE-RELATED"/>
    <property type="match status" value="1"/>
</dbReference>
<evidence type="ECO:0000256" key="7">
    <source>
        <dbReference type="ARBA" id="ARBA00023033"/>
    </source>
</evidence>
<dbReference type="InterPro" id="IPR036188">
    <property type="entry name" value="FAD/NAD-bd_sf"/>
</dbReference>
<evidence type="ECO:0000256" key="3">
    <source>
        <dbReference type="ARBA" id="ARBA00022630"/>
    </source>
</evidence>
<sequence length="549" mass="61308">MTEHTPKVCDVLVVGAGIGGIYAVHRFRRQGLSVVGLEGAPELGGVWYHNAYPGARVDIESEYYCYLNDPDLYSEWKWQERYASQGEILAYLNHVADRWDVRRHFRFSTWMVDATWDPEQERYLVHTDDGSTYLARYLVMTSGQLSKPRDPGFPGLEEFEGEWYQTSHWPHRDVELAGKRIGIIGTGSSGVQAITALGPIAQELFVFQRTPNYSAPAHNRPVDTERFSRLGQDLEATWREVLAAPAGNLFPPTAGPADDYSPEEQQKLLEQRWAFGGQPMLSAFSDQGIDREVNAIVSEFVRSKIRQKIDDPEVAALLEPTAYPIGVRRLCVDTGYYETFNRDNVTLVSLLREPIGRVTTTGIATSARHIDLDVIILAIGFEAFTGALDAAGIRNENGEQPSDRWDHGPRTMLGLMTPGFPNLFLVTGPGSPSVLANMNAANVQHIDFVADLITEAHRRGADTISPTEEGVERWTARAAEVAEHLIRRQVDNYMVHKNDDGTRVFIPYAGGFGDYVRHCVAEVDAGYPGFRFTPTPEPAEVVERQVLAR</sequence>
<keyword evidence="4" id="KW-0274">FAD</keyword>
<evidence type="ECO:0000256" key="1">
    <source>
        <dbReference type="ARBA" id="ARBA00001974"/>
    </source>
</evidence>
<gene>
    <name evidence="8" type="ORF">SAMN04487751_2390</name>
</gene>
<evidence type="ECO:0000256" key="2">
    <source>
        <dbReference type="ARBA" id="ARBA00010139"/>
    </source>
</evidence>
<dbReference type="PANTHER" id="PTHR43098:SF3">
    <property type="entry name" value="L-ORNITHINE N(5)-MONOOXYGENASE-RELATED"/>
    <property type="match status" value="1"/>
</dbReference>
<dbReference type="Gene3D" id="3.50.50.60">
    <property type="entry name" value="FAD/NAD(P)-binding domain"/>
    <property type="match status" value="2"/>
</dbReference>
<proteinExistence type="inferred from homology"/>
<comment type="similarity">
    <text evidence="2">Belongs to the FAD-binding monooxygenase family.</text>
</comment>
<evidence type="ECO:0000313" key="9">
    <source>
        <dbReference type="Proteomes" id="UP000198702"/>
    </source>
</evidence>
<evidence type="ECO:0000256" key="5">
    <source>
        <dbReference type="ARBA" id="ARBA00022857"/>
    </source>
</evidence>
<comment type="caution">
    <text evidence="8">The sequence shown here is derived from an EMBL/GenBank/DDBJ whole genome shotgun (WGS) entry which is preliminary data.</text>
</comment>
<comment type="cofactor">
    <cofactor evidence="1">
        <name>FAD</name>
        <dbReference type="ChEBI" id="CHEBI:57692"/>
    </cofactor>
</comment>
<reference evidence="8 9" key="1">
    <citation type="submission" date="2016-10" db="EMBL/GenBank/DDBJ databases">
        <authorList>
            <person name="Varghese N."/>
            <person name="Submissions S."/>
        </authorList>
    </citation>
    <scope>NUCLEOTIDE SEQUENCE [LARGE SCALE GENOMIC DNA]</scope>
    <source>
        <strain evidence="8 9">UNC380MFSha3.1</strain>
    </source>
</reference>
<dbReference type="PRINTS" id="PR00411">
    <property type="entry name" value="PNDRDTASEI"/>
</dbReference>
<dbReference type="AlphaFoldDB" id="A0A7Z7GEX1"/>
<dbReference type="GO" id="GO:0016709">
    <property type="term" value="F:oxidoreductase activity, acting on paired donors, with incorporation or reduction of molecular oxygen, NAD(P)H as one donor, and incorporation of one atom of oxygen"/>
    <property type="evidence" value="ECO:0007669"/>
    <property type="project" value="UniProtKB-ARBA"/>
</dbReference>
<keyword evidence="3" id="KW-0285">Flavoprotein</keyword>
<dbReference type="InterPro" id="IPR050775">
    <property type="entry name" value="FAD-binding_Monooxygenases"/>
</dbReference>
<keyword evidence="5" id="KW-0521">NADP</keyword>
<evidence type="ECO:0000313" key="8">
    <source>
        <dbReference type="EMBL" id="SFI61350.1"/>
    </source>
</evidence>
<dbReference type="Proteomes" id="UP000198702">
    <property type="component" value="Unassembled WGS sequence"/>
</dbReference>